<evidence type="ECO:0000256" key="2">
    <source>
        <dbReference type="ARBA" id="ARBA00022801"/>
    </source>
</evidence>
<accession>A0A2M7RS69</accession>
<name>A0A2M7RS69_9BACT</name>
<feature type="domain" description="Calcineurin-like phosphoesterase" evidence="3">
    <location>
        <begin position="45"/>
        <end position="224"/>
    </location>
</feature>
<dbReference type="PANTHER" id="PTHR10161:SF14">
    <property type="entry name" value="TARTRATE-RESISTANT ACID PHOSPHATASE TYPE 5"/>
    <property type="match status" value="1"/>
</dbReference>
<dbReference type="SUPFAM" id="SSF56300">
    <property type="entry name" value="Metallo-dependent phosphatases"/>
    <property type="match status" value="1"/>
</dbReference>
<evidence type="ECO:0000256" key="1">
    <source>
        <dbReference type="ARBA" id="ARBA00022729"/>
    </source>
</evidence>
<gene>
    <name evidence="4" type="ORF">COY59_02400</name>
</gene>
<dbReference type="InterPro" id="IPR029052">
    <property type="entry name" value="Metallo-depent_PP-like"/>
</dbReference>
<dbReference type="GO" id="GO:0016787">
    <property type="term" value="F:hydrolase activity"/>
    <property type="evidence" value="ECO:0007669"/>
    <property type="project" value="UniProtKB-KW"/>
</dbReference>
<dbReference type="InterPro" id="IPR004843">
    <property type="entry name" value="Calcineurin-like_PHP"/>
</dbReference>
<dbReference type="EMBL" id="PFMK01000042">
    <property type="protein sequence ID" value="PIZ02889.1"/>
    <property type="molecule type" value="Genomic_DNA"/>
</dbReference>
<evidence type="ECO:0000313" key="5">
    <source>
        <dbReference type="Proteomes" id="UP000231069"/>
    </source>
</evidence>
<comment type="caution">
    <text evidence="4">The sequence shown here is derived from an EMBL/GenBank/DDBJ whole genome shotgun (WGS) entry which is preliminary data.</text>
</comment>
<protein>
    <recommendedName>
        <fullName evidence="3">Calcineurin-like phosphoesterase domain-containing protein</fullName>
    </recommendedName>
</protein>
<evidence type="ECO:0000313" key="4">
    <source>
        <dbReference type="EMBL" id="PIZ02889.1"/>
    </source>
</evidence>
<dbReference type="Gene3D" id="3.60.21.10">
    <property type="match status" value="1"/>
</dbReference>
<sequence>MKQISRKIILLFFLIVLISLFPKIKQNNLNIKPNDSLEITNEALIFLGDTGTGDGTQYKVGQAIKNYCLTNNCRAVILMGDIIYNQGVSSINDKQFIDKFEKPYREVNLPFYISYGNHDYLGCTVCYLDYSSKSSKWIMTAPYYKLSFDNADIFIIDTEKFSQIQANWLKDGIDKSRATFKIVTGHRPIITYESTHAGEKWTGMDLLEKIICQKVDYYISGHSHLLEDVGRIGRCKTIQLVSGGGGAFPRKINPENKDQFYFEGNGFLSLVITKNLISTEFIDKEGNIIFRN</sequence>
<proteinExistence type="predicted"/>
<reference evidence="5" key="1">
    <citation type="submission" date="2017-09" db="EMBL/GenBank/DDBJ databases">
        <title>Depth-based differentiation of microbial function through sediment-hosted aquifers and enrichment of novel symbionts in the deep terrestrial subsurface.</title>
        <authorList>
            <person name="Probst A.J."/>
            <person name="Ladd B."/>
            <person name="Jarett J.K."/>
            <person name="Geller-Mcgrath D.E."/>
            <person name="Sieber C.M.K."/>
            <person name="Emerson J.B."/>
            <person name="Anantharaman K."/>
            <person name="Thomas B.C."/>
            <person name="Malmstrom R."/>
            <person name="Stieglmeier M."/>
            <person name="Klingl A."/>
            <person name="Woyke T."/>
            <person name="Ryan C.M."/>
            <person name="Banfield J.F."/>
        </authorList>
    </citation>
    <scope>NUCLEOTIDE SEQUENCE [LARGE SCALE GENOMIC DNA]</scope>
</reference>
<dbReference type="InterPro" id="IPR051558">
    <property type="entry name" value="Metallophosphoesterase_PAP"/>
</dbReference>
<keyword evidence="2" id="KW-0378">Hydrolase</keyword>
<dbReference type="Pfam" id="PF00149">
    <property type="entry name" value="Metallophos"/>
    <property type="match status" value="1"/>
</dbReference>
<organism evidence="4 5">
    <name type="scientific">Candidatus Gottesmanbacteria bacterium CG_4_10_14_0_8_um_filter_37_24</name>
    <dbReference type="NCBI Taxonomy" id="1974574"/>
    <lineage>
        <taxon>Bacteria</taxon>
        <taxon>Candidatus Gottesmaniibacteriota</taxon>
    </lineage>
</organism>
<keyword evidence="1" id="KW-0732">Signal</keyword>
<evidence type="ECO:0000259" key="3">
    <source>
        <dbReference type="Pfam" id="PF00149"/>
    </source>
</evidence>
<dbReference type="AlphaFoldDB" id="A0A2M7RS69"/>
<dbReference type="PANTHER" id="PTHR10161">
    <property type="entry name" value="TARTRATE-RESISTANT ACID PHOSPHATASE TYPE 5"/>
    <property type="match status" value="1"/>
</dbReference>
<dbReference type="Proteomes" id="UP000231069">
    <property type="component" value="Unassembled WGS sequence"/>
</dbReference>